<dbReference type="InterPro" id="IPR015931">
    <property type="entry name" value="Acnase/IPM_dHydase_lsu_aba_1/3"/>
</dbReference>
<dbReference type="Pfam" id="PF00694">
    <property type="entry name" value="Aconitase_C"/>
    <property type="match status" value="1"/>
</dbReference>
<evidence type="ECO:0000256" key="4">
    <source>
        <dbReference type="ARBA" id="ARBA00023014"/>
    </source>
</evidence>
<dbReference type="InterPro" id="IPR018136">
    <property type="entry name" value="Aconitase_4Fe-4S_BS"/>
</dbReference>
<evidence type="ECO:0000313" key="8">
    <source>
        <dbReference type="Proteomes" id="UP000185093"/>
    </source>
</evidence>
<keyword evidence="8" id="KW-1185">Reference proteome</keyword>
<dbReference type="NCBIfam" id="NF001614">
    <property type="entry name" value="PRK00402.1"/>
    <property type="match status" value="1"/>
</dbReference>
<sequence length="645" mass="69843">MALTITEKIIKHHLINGTLDRGRPITIKIDQTLVHDATGTMAMLELEATGIKRVKTDLSVAYIDHNMIQEDFKNPDDHRFLQDMAAKYGVMFSRPGNGICHHVHLERFAVPGKTLLGSDSHTPTAGGIGMLAIGAGGLDVALAMAGEPFTLIMPKIVKVNLIGKLPSFVSAKDVILEVLRRVSVKGGVGKVFEYCGPGVKSLSVSERATITNMGAETGATTSIFESDEVTRQWLRAQGREREWVSLHPDIDAVYDEEINIDLSLLEPLVARPFLPDNVVPVKEVTGIRVDQVMFGSCTNSSLRDILTIAHMLKGKRIHPNVDAGLSPGSRQILLQAGAEGALEDLITAGVRILEASCGACVGMGFAPPSEGVSVRTINRNFYGRCGHTSGKVYLASPEVAAAACITGEIADPRDVFVEPFYFEMPSGLIVDEGMFIAPSPEPEKIVVRRGPNIKPLPEMGPLPDKLEGKALIKVGDDITTDHIMPAGAKFLPLRSNIPAISDHVFEVLDPTFAKRAKELNGGFIVAGANYGQGSSREHAALAPKYLGIKAVVAKSFARIHLANLVNFGILPLIFADVKDYEKIDQGDDFFFDVTQLDAEFRGTLHDLTKNIEIEVVCPLSADDLKVVKAGGRLNWIKLNASNDRR</sequence>
<proteinExistence type="predicted"/>
<evidence type="ECO:0000313" key="7">
    <source>
        <dbReference type="EMBL" id="SIN75569.1"/>
    </source>
</evidence>
<dbReference type="SUPFAM" id="SSF53732">
    <property type="entry name" value="Aconitase iron-sulfur domain"/>
    <property type="match status" value="1"/>
</dbReference>
<dbReference type="NCBIfam" id="NF005558">
    <property type="entry name" value="PRK07229.1"/>
    <property type="match status" value="1"/>
</dbReference>
<evidence type="ECO:0000256" key="2">
    <source>
        <dbReference type="ARBA" id="ARBA00022723"/>
    </source>
</evidence>
<dbReference type="InterPro" id="IPR006250">
    <property type="entry name" value="Aconitase_put"/>
</dbReference>
<evidence type="ECO:0000259" key="5">
    <source>
        <dbReference type="Pfam" id="PF00330"/>
    </source>
</evidence>
<protein>
    <submittedName>
        <fullName evidence="7">Aconitase</fullName>
    </submittedName>
</protein>
<dbReference type="InterPro" id="IPR050926">
    <property type="entry name" value="Aconitase/IPM_isomerase"/>
</dbReference>
<gene>
    <name evidence="7" type="ORF">SAMN05444368_1728</name>
</gene>
<dbReference type="InterPro" id="IPR036008">
    <property type="entry name" value="Aconitase_4Fe-4S_dom"/>
</dbReference>
<evidence type="ECO:0000256" key="3">
    <source>
        <dbReference type="ARBA" id="ARBA00023004"/>
    </source>
</evidence>
<dbReference type="InterPro" id="IPR000573">
    <property type="entry name" value="AconitaseA/IPMdHydase_ssu_swvl"/>
</dbReference>
<dbReference type="InterPro" id="IPR015928">
    <property type="entry name" value="Aconitase/3IPM_dehydase_swvl"/>
</dbReference>
<dbReference type="InterPro" id="IPR001030">
    <property type="entry name" value="Acoase/IPM_deHydtase_lsu_aba"/>
</dbReference>
<dbReference type="RefSeq" id="WP_074199923.1">
    <property type="nucleotide sequence ID" value="NZ_FSQZ01000001.1"/>
</dbReference>
<dbReference type="PROSITE" id="PS01244">
    <property type="entry name" value="ACONITASE_2"/>
    <property type="match status" value="1"/>
</dbReference>
<keyword evidence="2" id="KW-0479">Metal-binding</keyword>
<dbReference type="Pfam" id="PF00330">
    <property type="entry name" value="Aconitase"/>
    <property type="match status" value="1"/>
</dbReference>
<keyword evidence="4" id="KW-0411">Iron-sulfur</keyword>
<reference evidence="7 8" key="1">
    <citation type="submission" date="2016-11" db="EMBL/GenBank/DDBJ databases">
        <authorList>
            <person name="Varghese N."/>
            <person name="Submissions S."/>
        </authorList>
    </citation>
    <scope>NUCLEOTIDE SEQUENCE [LARGE SCALE GENOMIC DNA]</scope>
    <source>
        <strain evidence="7 8">DSM 20664</strain>
    </source>
</reference>
<feature type="domain" description="Aconitase/3-isopropylmalate dehydratase large subunit alpha/beta/alpha" evidence="5">
    <location>
        <begin position="7"/>
        <end position="283"/>
    </location>
</feature>
<accession>A0ABY1JEX2</accession>
<dbReference type="PANTHER" id="PTHR43160:SF3">
    <property type="entry name" value="ACONITATE HYDRATASE, MITOCHONDRIAL"/>
    <property type="match status" value="1"/>
</dbReference>
<comment type="caution">
    <text evidence="7">The sequence shown here is derived from an EMBL/GenBank/DDBJ whole genome shotgun (WGS) entry which is preliminary data.</text>
</comment>
<comment type="cofactor">
    <cofactor evidence="1">
        <name>[4Fe-4S] cluster</name>
        <dbReference type="ChEBI" id="CHEBI:49883"/>
    </cofactor>
</comment>
<dbReference type="Gene3D" id="3.30.499.10">
    <property type="entry name" value="Aconitase, domain 3"/>
    <property type="match status" value="2"/>
</dbReference>
<dbReference type="Proteomes" id="UP000185093">
    <property type="component" value="Unassembled WGS sequence"/>
</dbReference>
<dbReference type="SUPFAM" id="SSF52016">
    <property type="entry name" value="LeuD/IlvD-like"/>
    <property type="match status" value="1"/>
</dbReference>
<evidence type="ECO:0000256" key="1">
    <source>
        <dbReference type="ARBA" id="ARBA00001966"/>
    </source>
</evidence>
<dbReference type="EMBL" id="FSQZ01000001">
    <property type="protein sequence ID" value="SIN75569.1"/>
    <property type="molecule type" value="Genomic_DNA"/>
</dbReference>
<dbReference type="PRINTS" id="PR00415">
    <property type="entry name" value="ACONITASE"/>
</dbReference>
<keyword evidence="3" id="KW-0408">Iron</keyword>
<evidence type="ECO:0000259" key="6">
    <source>
        <dbReference type="Pfam" id="PF00694"/>
    </source>
</evidence>
<dbReference type="CDD" id="cd01579">
    <property type="entry name" value="AcnA_Bact_Swivel"/>
    <property type="match status" value="1"/>
</dbReference>
<name>A0ABY1JEX2_9BACT</name>
<dbReference type="PANTHER" id="PTHR43160">
    <property type="entry name" value="ACONITATE HYDRATASE B"/>
    <property type="match status" value="1"/>
</dbReference>
<dbReference type="Gene3D" id="3.20.19.10">
    <property type="entry name" value="Aconitase, domain 4"/>
    <property type="match status" value="1"/>
</dbReference>
<organism evidence="7 8">
    <name type="scientific">Acetomicrobium flavidum</name>
    <dbReference type="NCBI Taxonomy" id="49896"/>
    <lineage>
        <taxon>Bacteria</taxon>
        <taxon>Thermotogati</taxon>
        <taxon>Synergistota</taxon>
        <taxon>Synergistia</taxon>
        <taxon>Synergistales</taxon>
        <taxon>Acetomicrobiaceae</taxon>
        <taxon>Acetomicrobium</taxon>
    </lineage>
</organism>
<dbReference type="NCBIfam" id="TIGR01342">
    <property type="entry name" value="acon_putative"/>
    <property type="match status" value="1"/>
</dbReference>
<feature type="domain" description="Aconitase A/isopropylmalate dehydratase small subunit swivel" evidence="6">
    <location>
        <begin position="523"/>
        <end position="575"/>
    </location>
</feature>